<dbReference type="GO" id="GO:0005886">
    <property type="term" value="C:plasma membrane"/>
    <property type="evidence" value="ECO:0007669"/>
    <property type="project" value="UniProtKB-SubCell"/>
</dbReference>
<sequence length="209" mass="22731">MVSFGTLIAFVFVSLGMVCSPGPNMIYLISRTISQGRTAGVISLLGVILGFVIYMVATMLSLSALFLTVPFVYESVKWAGAVYLLWLAWNAVKPGAASILKPDTLPIEPPKKLFLMGLITNLLNPKIAILYVSLLPQFVDPARGSVLLQSATLGLTQIAVSFTINLLIVLVASRVAMWFGTRPTWIRVQRWLMASVLTGLAASLAFDRR</sequence>
<accession>A0A517I814</accession>
<evidence type="ECO:0000313" key="7">
    <source>
        <dbReference type="EMBL" id="QDS35034.1"/>
    </source>
</evidence>
<evidence type="ECO:0000256" key="6">
    <source>
        <dbReference type="SAM" id="Phobius"/>
    </source>
</evidence>
<gene>
    <name evidence="7" type="ORF">FPS98_14070</name>
</gene>
<evidence type="ECO:0000256" key="2">
    <source>
        <dbReference type="ARBA" id="ARBA00022475"/>
    </source>
</evidence>
<name>A0A517I814_BREBE</name>
<evidence type="ECO:0000256" key="3">
    <source>
        <dbReference type="ARBA" id="ARBA00022692"/>
    </source>
</evidence>
<feature type="transmembrane region" description="Helical" evidence="6">
    <location>
        <begin position="41"/>
        <end position="69"/>
    </location>
</feature>
<dbReference type="GO" id="GO:0015171">
    <property type="term" value="F:amino acid transmembrane transporter activity"/>
    <property type="evidence" value="ECO:0007669"/>
    <property type="project" value="TreeGrafter"/>
</dbReference>
<evidence type="ECO:0000256" key="5">
    <source>
        <dbReference type="ARBA" id="ARBA00023136"/>
    </source>
</evidence>
<dbReference type="EMBL" id="CP042161">
    <property type="protein sequence ID" value="QDS35034.1"/>
    <property type="molecule type" value="Genomic_DNA"/>
</dbReference>
<dbReference type="PANTHER" id="PTHR30086">
    <property type="entry name" value="ARGININE EXPORTER PROTEIN ARGO"/>
    <property type="match status" value="1"/>
</dbReference>
<dbReference type="PIRSF" id="PIRSF006324">
    <property type="entry name" value="LeuE"/>
    <property type="match status" value="1"/>
</dbReference>
<keyword evidence="4 6" id="KW-1133">Transmembrane helix</keyword>
<feature type="transmembrane region" description="Helical" evidence="6">
    <location>
        <begin position="75"/>
        <end position="92"/>
    </location>
</feature>
<protein>
    <submittedName>
        <fullName evidence="7">LysE family translocator</fullName>
    </submittedName>
</protein>
<evidence type="ECO:0000313" key="8">
    <source>
        <dbReference type="Proteomes" id="UP000317713"/>
    </source>
</evidence>
<dbReference type="PANTHER" id="PTHR30086:SF20">
    <property type="entry name" value="ARGININE EXPORTER PROTEIN ARGO-RELATED"/>
    <property type="match status" value="1"/>
</dbReference>
<evidence type="ECO:0000256" key="4">
    <source>
        <dbReference type="ARBA" id="ARBA00022989"/>
    </source>
</evidence>
<proteinExistence type="predicted"/>
<dbReference type="RefSeq" id="WP_144616708.1">
    <property type="nucleotide sequence ID" value="NZ_CP042161.1"/>
</dbReference>
<feature type="transmembrane region" description="Helical" evidence="6">
    <location>
        <begin position="113"/>
        <end position="134"/>
    </location>
</feature>
<dbReference type="AlphaFoldDB" id="A0A517I814"/>
<feature type="transmembrane region" description="Helical" evidence="6">
    <location>
        <begin position="6"/>
        <end position="29"/>
    </location>
</feature>
<keyword evidence="5 6" id="KW-0472">Membrane</keyword>
<keyword evidence="2" id="KW-1003">Cell membrane</keyword>
<keyword evidence="3 6" id="KW-0812">Transmembrane</keyword>
<evidence type="ECO:0000256" key="1">
    <source>
        <dbReference type="ARBA" id="ARBA00004651"/>
    </source>
</evidence>
<reference evidence="7 8" key="1">
    <citation type="submission" date="2019-07" db="EMBL/GenBank/DDBJ databases">
        <title>Characterization of Brevibacillus brevis HK544, as a potential biocontrol agent.</title>
        <authorList>
            <person name="Kim H."/>
        </authorList>
    </citation>
    <scope>NUCLEOTIDE SEQUENCE [LARGE SCALE GENOMIC DNA]</scope>
    <source>
        <strain evidence="7 8">HK544</strain>
    </source>
</reference>
<feature type="transmembrane region" description="Helical" evidence="6">
    <location>
        <begin position="154"/>
        <end position="176"/>
    </location>
</feature>
<dbReference type="Pfam" id="PF01810">
    <property type="entry name" value="LysE"/>
    <property type="match status" value="1"/>
</dbReference>
<dbReference type="InterPro" id="IPR001123">
    <property type="entry name" value="LeuE-type"/>
</dbReference>
<organism evidence="7 8">
    <name type="scientific">Brevibacillus brevis</name>
    <name type="common">Bacillus brevis</name>
    <dbReference type="NCBI Taxonomy" id="1393"/>
    <lineage>
        <taxon>Bacteria</taxon>
        <taxon>Bacillati</taxon>
        <taxon>Bacillota</taxon>
        <taxon>Bacilli</taxon>
        <taxon>Bacillales</taxon>
        <taxon>Paenibacillaceae</taxon>
        <taxon>Brevibacillus</taxon>
    </lineage>
</organism>
<comment type="subcellular location">
    <subcellularLocation>
        <location evidence="1">Cell membrane</location>
        <topology evidence="1">Multi-pass membrane protein</topology>
    </subcellularLocation>
</comment>
<dbReference type="Proteomes" id="UP000317713">
    <property type="component" value="Chromosome"/>
</dbReference>